<feature type="active site" description="Proton acceptor" evidence="9">
    <location>
        <position position="34"/>
    </location>
</feature>
<evidence type="ECO:0000256" key="4">
    <source>
        <dbReference type="ARBA" id="ARBA00022723"/>
    </source>
</evidence>
<keyword evidence="5 8" id="KW-0862">Zinc</keyword>
<dbReference type="Gene3D" id="3.30.479.10">
    <property type="entry name" value="6-pyruvoyl tetrahydropterin synthase/QueD"/>
    <property type="match status" value="1"/>
</dbReference>
<dbReference type="SUPFAM" id="SSF55620">
    <property type="entry name" value="Tetrahydrobiopterin biosynthesis enzymes-like"/>
    <property type="match status" value="1"/>
</dbReference>
<dbReference type="GO" id="GO:0046872">
    <property type="term" value="F:metal ion binding"/>
    <property type="evidence" value="ECO:0007669"/>
    <property type="project" value="UniProtKB-KW"/>
</dbReference>
<dbReference type="EMBL" id="JACALR010000001">
    <property type="protein sequence ID" value="MDM1550049.1"/>
    <property type="molecule type" value="Genomic_DNA"/>
</dbReference>
<keyword evidence="4 8" id="KW-0479">Metal-binding</keyword>
<feature type="binding site" evidence="10">
    <location>
        <position position="42"/>
    </location>
    <ligand>
        <name>Zn(2+)</name>
        <dbReference type="ChEBI" id="CHEBI:29105"/>
    </ligand>
</feature>
<evidence type="ECO:0000256" key="5">
    <source>
        <dbReference type="ARBA" id="ARBA00022833"/>
    </source>
</evidence>
<accession>A0AAW7DFT8</accession>
<reference evidence="11" key="2">
    <citation type="journal article" date="2022" name="Sci. Total Environ.">
        <title>Prevalence, transmission, and molecular epidemiology of tet(X)-positive bacteria among humans, animals, and environmental niches in China: An epidemiological, and genomic-based study.</title>
        <authorList>
            <person name="Dong N."/>
            <person name="Zeng Y."/>
            <person name="Cai C."/>
            <person name="Sun C."/>
            <person name="Lu J."/>
            <person name="Liu C."/>
            <person name="Zhou H."/>
            <person name="Sun Q."/>
            <person name="Shu L."/>
            <person name="Wang H."/>
            <person name="Wang Y."/>
            <person name="Wang S."/>
            <person name="Wu C."/>
            <person name="Chan E.W."/>
            <person name="Chen G."/>
            <person name="Shen Z."/>
            <person name="Chen S."/>
            <person name="Zhang R."/>
        </authorList>
    </citation>
    <scope>NUCLEOTIDE SEQUENCE</scope>
    <source>
        <strain evidence="11">210</strain>
    </source>
</reference>
<dbReference type="Proteomes" id="UP001173578">
    <property type="component" value="Unassembled WGS sequence"/>
</dbReference>
<dbReference type="GO" id="GO:0008616">
    <property type="term" value="P:tRNA queuosine(34) biosynthetic process"/>
    <property type="evidence" value="ECO:0007669"/>
    <property type="project" value="UniProtKB-KW"/>
</dbReference>
<evidence type="ECO:0000256" key="6">
    <source>
        <dbReference type="ARBA" id="ARBA00023239"/>
    </source>
</evidence>
<comment type="cofactor">
    <cofactor evidence="8 10">
        <name>Zn(2+)</name>
        <dbReference type="ChEBI" id="CHEBI:29105"/>
    </cofactor>
    <text evidence="8 10">Binds 1 zinc ion per subunit.</text>
</comment>
<evidence type="ECO:0000313" key="11">
    <source>
        <dbReference type="EMBL" id="MDM1550049.1"/>
    </source>
</evidence>
<comment type="caution">
    <text evidence="11">The sequence shown here is derived from an EMBL/GenBank/DDBJ whole genome shotgun (WGS) entry which is preliminary data.</text>
</comment>
<organism evidence="11 12">
    <name type="scientific">Empedobacter falsenii</name>
    <dbReference type="NCBI Taxonomy" id="343874"/>
    <lineage>
        <taxon>Bacteria</taxon>
        <taxon>Pseudomonadati</taxon>
        <taxon>Bacteroidota</taxon>
        <taxon>Flavobacteriia</taxon>
        <taxon>Flavobacteriales</taxon>
        <taxon>Weeksellaceae</taxon>
        <taxon>Empedobacter</taxon>
    </lineage>
</organism>
<feature type="binding site" evidence="10">
    <location>
        <position position="15"/>
    </location>
    <ligand>
        <name>Zn(2+)</name>
        <dbReference type="ChEBI" id="CHEBI:29105"/>
    </ligand>
</feature>
<dbReference type="PANTHER" id="PTHR12589:SF7">
    <property type="entry name" value="6-PYRUVOYL TETRAHYDROBIOPTERIN SYNTHASE"/>
    <property type="match status" value="1"/>
</dbReference>
<name>A0AAW7DFT8_9FLAO</name>
<evidence type="ECO:0000256" key="2">
    <source>
        <dbReference type="ARBA" id="ARBA00008900"/>
    </source>
</evidence>
<keyword evidence="6 8" id="KW-0456">Lyase</keyword>
<evidence type="ECO:0000256" key="9">
    <source>
        <dbReference type="PIRSR" id="PIRSR006113-1"/>
    </source>
</evidence>
<evidence type="ECO:0000256" key="8">
    <source>
        <dbReference type="PIRNR" id="PIRNR006113"/>
    </source>
</evidence>
<evidence type="ECO:0000256" key="1">
    <source>
        <dbReference type="ARBA" id="ARBA00005061"/>
    </source>
</evidence>
<evidence type="ECO:0000256" key="3">
    <source>
        <dbReference type="ARBA" id="ARBA00018141"/>
    </source>
</evidence>
<evidence type="ECO:0000313" key="12">
    <source>
        <dbReference type="Proteomes" id="UP001173578"/>
    </source>
</evidence>
<dbReference type="GO" id="GO:0070497">
    <property type="term" value="F:6-carboxytetrahydropterin synthase activity"/>
    <property type="evidence" value="ECO:0007669"/>
    <property type="project" value="UniProtKB-EC"/>
</dbReference>
<reference evidence="11" key="1">
    <citation type="submission" date="2020-06" db="EMBL/GenBank/DDBJ databases">
        <authorList>
            <person name="Dong N."/>
        </authorList>
    </citation>
    <scope>NUCLEOTIDE SEQUENCE</scope>
    <source>
        <strain evidence="11">210</strain>
    </source>
</reference>
<gene>
    <name evidence="11" type="ORF">HX095_02350</name>
</gene>
<proteinExistence type="inferred from homology"/>
<comment type="pathway">
    <text evidence="1 8">Purine metabolism; 7-cyano-7-deazaguanine biosynthesis.</text>
</comment>
<evidence type="ECO:0000256" key="10">
    <source>
        <dbReference type="PIRSR" id="PIRSR006113-2"/>
    </source>
</evidence>
<dbReference type="InterPro" id="IPR007115">
    <property type="entry name" value="6-PTP_synth/QueD"/>
</dbReference>
<dbReference type="FunFam" id="3.30.479.10:FF:000003">
    <property type="entry name" value="6-pyruvoyl tetrahydrobiopterin synthase"/>
    <property type="match status" value="1"/>
</dbReference>
<comment type="catalytic activity">
    <reaction evidence="7 8">
        <text>7,8-dihydroneopterin 3'-triphosphate + H2O = 6-carboxy-5,6,7,8-tetrahydropterin + triphosphate + acetaldehyde + 2 H(+)</text>
        <dbReference type="Rhea" id="RHEA:27966"/>
        <dbReference type="ChEBI" id="CHEBI:15343"/>
        <dbReference type="ChEBI" id="CHEBI:15377"/>
        <dbReference type="ChEBI" id="CHEBI:15378"/>
        <dbReference type="ChEBI" id="CHEBI:18036"/>
        <dbReference type="ChEBI" id="CHEBI:58462"/>
        <dbReference type="ChEBI" id="CHEBI:61032"/>
        <dbReference type="EC" id="4.1.2.50"/>
    </reaction>
</comment>
<dbReference type="InterPro" id="IPR038418">
    <property type="entry name" value="6-PTP_synth/QueD_sf"/>
</dbReference>
<dbReference type="PIRSF" id="PIRSF006113">
    <property type="entry name" value="PTP_synth"/>
    <property type="match status" value="1"/>
</dbReference>
<comment type="similarity">
    <text evidence="2 8">Belongs to the PTPS family. QueD subfamily.</text>
</comment>
<evidence type="ECO:0000256" key="7">
    <source>
        <dbReference type="ARBA" id="ARBA00048807"/>
    </source>
</evidence>
<feature type="active site" description="Charge relay system" evidence="9">
    <location>
        <position position="81"/>
    </location>
</feature>
<protein>
    <recommendedName>
        <fullName evidence="3 8">6-carboxy-5,6,7,8-tetrahydropterin synthase</fullName>
        <ecNumber evidence="8">4.-.-.-</ecNumber>
    </recommendedName>
</protein>
<feature type="binding site" evidence="10">
    <location>
        <position position="40"/>
    </location>
    <ligand>
        <name>Zn(2+)</name>
        <dbReference type="ChEBI" id="CHEBI:29105"/>
    </ligand>
</feature>
<sequence>MKVTVNRKAHFNAAHRLFNKNWSDEQNFEVFGKCSYPNYHGHNYEIIVAVKGEVDPETGFVMNLDELRKIIAVEVEDYLDHKNLNVDIEEFKNINPTAENIVILIWNKIRAKLATDLELKVTLYETPRNFVEYAGE</sequence>
<dbReference type="Pfam" id="PF01242">
    <property type="entry name" value="PTPS"/>
    <property type="match status" value="1"/>
</dbReference>
<keyword evidence="8" id="KW-0671">Queuosine biosynthesis</keyword>
<dbReference type="PANTHER" id="PTHR12589">
    <property type="entry name" value="PYRUVOYL TETRAHYDROBIOPTERIN SYNTHASE"/>
    <property type="match status" value="1"/>
</dbReference>
<dbReference type="RefSeq" id="WP_286484854.1">
    <property type="nucleotide sequence ID" value="NZ_JACALR010000001.1"/>
</dbReference>
<dbReference type="EC" id="4.-.-.-" evidence="8"/>
<dbReference type="AlphaFoldDB" id="A0AAW7DFT8"/>
<feature type="active site" description="Charge relay system" evidence="9">
    <location>
        <position position="125"/>
    </location>
</feature>